<dbReference type="Pfam" id="PF01738">
    <property type="entry name" value="DLH"/>
    <property type="match status" value="1"/>
</dbReference>
<proteinExistence type="predicted"/>
<dbReference type="SUPFAM" id="SSF53474">
    <property type="entry name" value="alpha/beta-Hydrolases"/>
    <property type="match status" value="1"/>
</dbReference>
<dbReference type="eggNOG" id="COG0412">
    <property type="taxonomic scope" value="Bacteria"/>
</dbReference>
<evidence type="ECO:0000313" key="3">
    <source>
        <dbReference type="Proteomes" id="UP000006844"/>
    </source>
</evidence>
<dbReference type="InterPro" id="IPR002925">
    <property type="entry name" value="Dienelactn_hydro"/>
</dbReference>
<dbReference type="EC" id="3.1.1.45" evidence="2"/>
<reference evidence="2 3" key="1">
    <citation type="journal article" date="2012" name="Stand. Genomic Sci.">
        <title>Complete genome sequence of Terriglobus saanensis type strain SP1PR4(T), an Acidobacteria from tundra soil.</title>
        <authorList>
            <person name="Rawat S.R."/>
            <person name="Mannisto M.K."/>
            <person name="Starovoytov V."/>
            <person name="Goodwin L."/>
            <person name="Nolan M."/>
            <person name="Hauser L."/>
            <person name="Land M."/>
            <person name="Davenport K.W."/>
            <person name="Woyke T."/>
            <person name="Haggblom M.M."/>
        </authorList>
    </citation>
    <scope>NUCLEOTIDE SEQUENCE</scope>
    <source>
        <strain evidence="3">ATCC BAA-1853 / DSM 23119 / SP1PR4</strain>
    </source>
</reference>
<gene>
    <name evidence="2" type="ordered locus">AciPR4_3862</name>
</gene>
<dbReference type="Gene3D" id="3.40.50.1820">
    <property type="entry name" value="alpha/beta hydrolase"/>
    <property type="match status" value="1"/>
</dbReference>
<sequence length="227" mass="25082">MSEVVELITEDNHELSGYVARPAGEVRGALVVVQEIFGVNEHIRSVTDGYAREGYLSIAPAMFDRYERNVELGYDAAGWKHAKELASQINLDFAMADVQAAIDWLESETSNAIGVVGFCFGGTVAWLSACRLPSVRAAVGYYGAAVPKFLDEKPQCPVMLHYGQLDEHIPLSIVNTIEAKHPTIPLFTYEGAGHAFNRDVDPTAYHSVAAHEARQRTLRFFQQHLAF</sequence>
<feature type="domain" description="Dienelactone hydrolase" evidence="1">
    <location>
        <begin position="16"/>
        <end position="225"/>
    </location>
</feature>
<dbReference type="STRING" id="401053.AciPR4_3862"/>
<dbReference type="GO" id="GO:0008806">
    <property type="term" value="F:carboxymethylenebutenolidase activity"/>
    <property type="evidence" value="ECO:0007669"/>
    <property type="project" value="UniProtKB-EC"/>
</dbReference>
<protein>
    <submittedName>
        <fullName evidence="2">Carboxymethylenebutenolidase</fullName>
        <ecNumber evidence="2">3.1.1.45</ecNumber>
    </submittedName>
</protein>
<dbReference type="RefSeq" id="WP_013570341.1">
    <property type="nucleotide sequence ID" value="NC_014963.1"/>
</dbReference>
<evidence type="ECO:0000259" key="1">
    <source>
        <dbReference type="Pfam" id="PF01738"/>
    </source>
</evidence>
<dbReference type="HOGENOM" id="CLU_054590_7_3_0"/>
<evidence type="ECO:0000313" key="2">
    <source>
        <dbReference type="EMBL" id="ADV84611.1"/>
    </source>
</evidence>
<organism evidence="2 3">
    <name type="scientific">Terriglobus saanensis (strain ATCC BAA-1853 / DSM 23119 / SP1PR4)</name>
    <dbReference type="NCBI Taxonomy" id="401053"/>
    <lineage>
        <taxon>Bacteria</taxon>
        <taxon>Pseudomonadati</taxon>
        <taxon>Acidobacteriota</taxon>
        <taxon>Terriglobia</taxon>
        <taxon>Terriglobales</taxon>
        <taxon>Acidobacteriaceae</taxon>
        <taxon>Terriglobus</taxon>
    </lineage>
</organism>
<dbReference type="EMBL" id="CP002467">
    <property type="protein sequence ID" value="ADV84611.1"/>
    <property type="molecule type" value="Genomic_DNA"/>
</dbReference>
<dbReference type="AlphaFoldDB" id="E8V254"/>
<name>E8V254_TERSS</name>
<dbReference type="InterPro" id="IPR051049">
    <property type="entry name" value="Dienelactone_hydrolase-like"/>
</dbReference>
<keyword evidence="2" id="KW-0378">Hydrolase</keyword>
<dbReference type="PANTHER" id="PTHR46623:SF6">
    <property type="entry name" value="ALPHA_BETA-HYDROLASES SUPERFAMILY PROTEIN"/>
    <property type="match status" value="1"/>
</dbReference>
<dbReference type="OrthoDB" id="115291at2"/>
<dbReference type="KEGG" id="tsa:AciPR4_3862"/>
<dbReference type="Proteomes" id="UP000006844">
    <property type="component" value="Chromosome"/>
</dbReference>
<dbReference type="InterPro" id="IPR029058">
    <property type="entry name" value="AB_hydrolase_fold"/>
</dbReference>
<accession>E8V254</accession>
<keyword evidence="3" id="KW-1185">Reference proteome</keyword>
<dbReference type="PANTHER" id="PTHR46623">
    <property type="entry name" value="CARBOXYMETHYLENEBUTENOLIDASE-RELATED"/>
    <property type="match status" value="1"/>
</dbReference>